<dbReference type="InterPro" id="IPR043128">
    <property type="entry name" value="Rev_trsase/Diguanyl_cyclase"/>
</dbReference>
<dbReference type="CDD" id="cd01647">
    <property type="entry name" value="RT_LTR"/>
    <property type="match status" value="1"/>
</dbReference>
<reference evidence="3 4" key="1">
    <citation type="submission" date="2024-09" db="EMBL/GenBank/DDBJ databases">
        <title>Chromosome-scale assembly of Riccia sorocarpa.</title>
        <authorList>
            <person name="Paukszto L."/>
        </authorList>
    </citation>
    <scope>NUCLEOTIDE SEQUENCE [LARGE SCALE GENOMIC DNA]</scope>
    <source>
        <strain evidence="3">LP-2024</strain>
        <tissue evidence="3">Aerial parts of the thallus</tissue>
    </source>
</reference>
<accession>A0ABD3GY15</accession>
<dbReference type="InterPro" id="IPR000477">
    <property type="entry name" value="RT_dom"/>
</dbReference>
<dbReference type="Pfam" id="PF00078">
    <property type="entry name" value="RVT_1"/>
    <property type="match status" value="1"/>
</dbReference>
<comment type="caution">
    <text evidence="3">The sequence shown here is derived from an EMBL/GenBank/DDBJ whole genome shotgun (WGS) entry which is preliminary data.</text>
</comment>
<dbReference type="PANTHER" id="PTHR24559">
    <property type="entry name" value="TRANSPOSON TY3-I GAG-POL POLYPROTEIN"/>
    <property type="match status" value="1"/>
</dbReference>
<sequence length="744" mass="83765">MKKLVEDYLAARSVAAVEAACYGLSVQEGEDFTSEGYVKPSCLWKFAFAAMKEEKTPVEVLARTATTIRQETGWNDPVETLAIHAYIAKSQHEALVEEKRRREDAEEGISAKRQTRGDKARQEPPSPPEVPMTDVPSTSDKERKSVKEKGKGLAYKLQSDIEAATDLKAVLEERVLDAEVKFSLRQVLGIAKKEFHDIIIDIVKRKRLQKGLRVRFEDEIEEEGDVNPSHYTRDHWARATGETMVKLEDHTWRIKAVNNTTGGLIGACPEVRLKTGNVEIEQNIFVQDMASYPVILGQPFITAVRMETRVLDDGSAYARIRSKDGKQANGFAVYKKVEDLERWERKEVTKMQKQLQSLGELEDDEWISGVYEECGLENPLEEIAAIGMGKDDVVVQIESRELYSVIEEFEKVEVRVETKYKTVDKNVKPVAAPLPEDAKKQIEQASRERSLMDTTKMGHRFSDDTLDELRVGVDSSLLPEEVKCFKQMLARHGKAFAFAPSEIGCVDPSVVSPMVIFTVPHVLWDLRPIPVPRAYLPKLIDLLKEKMHMRIQEPSFAPYSSRWFTVPKKSGALRFIQDMQPVNAVTIRNVGVGPIVDEFAEAFAGKAIYSLGDLYSGYDQFQLAEGSRDVTIMRTSLGLVRMCTLPQGATNSVVHMMAGMNKVLKDFIPEKTMPFLDDVPIKGCKEDEKDEALDMKGCRKYVTEHIQDCEKILSRLEEVHLTLSGTKSTFGVREIVIVGHLCGS</sequence>
<keyword evidence="4" id="KW-1185">Reference proteome</keyword>
<feature type="region of interest" description="Disordered" evidence="1">
    <location>
        <begin position="97"/>
        <end position="149"/>
    </location>
</feature>
<feature type="domain" description="Reverse transcriptase" evidence="2">
    <location>
        <begin position="566"/>
        <end position="740"/>
    </location>
</feature>
<evidence type="ECO:0000313" key="4">
    <source>
        <dbReference type="Proteomes" id="UP001633002"/>
    </source>
</evidence>
<dbReference type="CDD" id="cd00303">
    <property type="entry name" value="retropepsin_like"/>
    <property type="match status" value="1"/>
</dbReference>
<organism evidence="3 4">
    <name type="scientific">Riccia sorocarpa</name>
    <dbReference type="NCBI Taxonomy" id="122646"/>
    <lineage>
        <taxon>Eukaryota</taxon>
        <taxon>Viridiplantae</taxon>
        <taxon>Streptophyta</taxon>
        <taxon>Embryophyta</taxon>
        <taxon>Marchantiophyta</taxon>
        <taxon>Marchantiopsida</taxon>
        <taxon>Marchantiidae</taxon>
        <taxon>Marchantiales</taxon>
        <taxon>Ricciaceae</taxon>
        <taxon>Riccia</taxon>
    </lineage>
</organism>
<dbReference type="AlphaFoldDB" id="A0ABD3GY15"/>
<dbReference type="Proteomes" id="UP001633002">
    <property type="component" value="Unassembled WGS sequence"/>
</dbReference>
<evidence type="ECO:0000259" key="2">
    <source>
        <dbReference type="Pfam" id="PF00078"/>
    </source>
</evidence>
<dbReference type="InterPro" id="IPR053134">
    <property type="entry name" value="RNA-dir_DNA_polymerase"/>
</dbReference>
<name>A0ABD3GY15_9MARC</name>
<protein>
    <recommendedName>
        <fullName evidence="2">Reverse transcriptase domain-containing protein</fullName>
    </recommendedName>
</protein>
<dbReference type="Gene3D" id="3.10.10.10">
    <property type="entry name" value="HIV Type 1 Reverse Transcriptase, subunit A, domain 1"/>
    <property type="match status" value="1"/>
</dbReference>
<feature type="compositionally biased region" description="Basic and acidic residues" evidence="1">
    <location>
        <begin position="139"/>
        <end position="149"/>
    </location>
</feature>
<dbReference type="Gene3D" id="3.30.70.270">
    <property type="match status" value="1"/>
</dbReference>
<gene>
    <name evidence="3" type="ORF">R1sor_002174</name>
</gene>
<dbReference type="InterPro" id="IPR043502">
    <property type="entry name" value="DNA/RNA_pol_sf"/>
</dbReference>
<evidence type="ECO:0000256" key="1">
    <source>
        <dbReference type="SAM" id="MobiDB-lite"/>
    </source>
</evidence>
<dbReference type="SUPFAM" id="SSF56672">
    <property type="entry name" value="DNA/RNA polymerases"/>
    <property type="match status" value="1"/>
</dbReference>
<proteinExistence type="predicted"/>
<dbReference type="PANTHER" id="PTHR24559:SF444">
    <property type="entry name" value="REVERSE TRANSCRIPTASE DOMAIN-CONTAINING PROTEIN"/>
    <property type="match status" value="1"/>
</dbReference>
<dbReference type="EMBL" id="JBJQOH010000006">
    <property type="protein sequence ID" value="KAL3684152.1"/>
    <property type="molecule type" value="Genomic_DNA"/>
</dbReference>
<evidence type="ECO:0000313" key="3">
    <source>
        <dbReference type="EMBL" id="KAL3684152.1"/>
    </source>
</evidence>